<dbReference type="InterPro" id="IPR014729">
    <property type="entry name" value="Rossmann-like_a/b/a_fold"/>
</dbReference>
<dbReference type="InterPro" id="IPR006426">
    <property type="entry name" value="Asn_synth_AEB"/>
</dbReference>
<comment type="pathway">
    <text evidence="1">Amino-acid biosynthesis; L-asparagine biosynthesis; L-asparagine from L-aspartate (L-Gln route): step 1/1.</text>
</comment>
<evidence type="ECO:0000256" key="2">
    <source>
        <dbReference type="ARBA" id="ARBA00012737"/>
    </source>
</evidence>
<dbReference type="GO" id="GO:0005524">
    <property type="term" value="F:ATP binding"/>
    <property type="evidence" value="ECO:0007669"/>
    <property type="project" value="UniProtKB-KW"/>
</dbReference>
<dbReference type="PROSITE" id="PS51278">
    <property type="entry name" value="GATASE_TYPE_2"/>
    <property type="match status" value="1"/>
</dbReference>
<dbReference type="InterPro" id="IPR050795">
    <property type="entry name" value="Asn_Synthetase"/>
</dbReference>
<dbReference type="CDD" id="cd01991">
    <property type="entry name" value="Asn_synthase_B_C"/>
    <property type="match status" value="1"/>
</dbReference>
<dbReference type="Gene3D" id="3.60.20.10">
    <property type="entry name" value="Glutamine Phosphoribosylpyrophosphate, subunit 1, domain 1"/>
    <property type="match status" value="1"/>
</dbReference>
<dbReference type="PANTHER" id="PTHR11772:SF23">
    <property type="entry name" value="ASPARAGINE SYNTHETASE [GLUTAMINE-HYDROLYZING]"/>
    <property type="match status" value="1"/>
</dbReference>
<protein>
    <recommendedName>
        <fullName evidence="2">asparagine synthase (glutamine-hydrolyzing)</fullName>
        <ecNumber evidence="2">6.3.5.4</ecNumber>
    </recommendedName>
    <alternativeName>
        <fullName evidence="8">Glutamine-dependent asparagine synthetase</fullName>
    </alternativeName>
</protein>
<keyword evidence="5" id="KW-0547">Nucleotide-binding</keyword>
<comment type="catalytic activity">
    <reaction evidence="9">
        <text>L-aspartate + L-glutamine + ATP + H2O = L-asparagine + L-glutamate + AMP + diphosphate + H(+)</text>
        <dbReference type="Rhea" id="RHEA:12228"/>
        <dbReference type="ChEBI" id="CHEBI:15377"/>
        <dbReference type="ChEBI" id="CHEBI:15378"/>
        <dbReference type="ChEBI" id="CHEBI:29985"/>
        <dbReference type="ChEBI" id="CHEBI:29991"/>
        <dbReference type="ChEBI" id="CHEBI:30616"/>
        <dbReference type="ChEBI" id="CHEBI:33019"/>
        <dbReference type="ChEBI" id="CHEBI:58048"/>
        <dbReference type="ChEBI" id="CHEBI:58359"/>
        <dbReference type="ChEBI" id="CHEBI:456215"/>
        <dbReference type="EC" id="6.3.5.4"/>
    </reaction>
</comment>
<sequence length="510" mass="59724">MCGIFFYMNRGEKKEQKENGDKCVHRGPDNTKSKEIISDNNYYYFMFHRLSINGLDDKSNQPMEINNKILICNGEIYNYKELAIEYNIELTTNSDCEIIIHLYDKLSEDELLNRLDGVFSFVMYDSINKKIIIGHDPYGIRSLYWFNNENEIGISSEMKCLYDIDKNINFYQPGSYTVYDIIENDLSTIKYYDMIYPPMVEPEDKIIKDIKDKLTKAVNKRIICDRPIGCLLSGGVDSSIITSIVNKKIQNVRTFSIGMNGSPDIYNAEIVSKYLNTDHTIVLVNHEEMLEAIERTIKQIESYDITTIRASVPMLLVSEYIRDHTDIRVLLSGEGADEASGSYLYFHNAPNPESFQTECIRLLNDVHMFDVLRGDKTTAGAGLEIRVPFFDKEFMEYYMSIDPALKMPRDGMEKYLLRKAFNKELPDDILWRRKDGFSDGVSSYEKPWYDIIDEYARKTYNMNESEMYKMIYDKYYKDVYNIPYMWMPKWSTSKDPSNRLIKDKTNKRLL</sequence>
<dbReference type="EMBL" id="MN739509">
    <property type="protein sequence ID" value="QHT09322.1"/>
    <property type="molecule type" value="Genomic_DNA"/>
</dbReference>
<feature type="domain" description="Glutamine amidotransferase type-2" evidence="10">
    <location>
        <begin position="2"/>
        <end position="182"/>
    </location>
</feature>
<evidence type="ECO:0000256" key="6">
    <source>
        <dbReference type="ARBA" id="ARBA00022840"/>
    </source>
</evidence>
<dbReference type="AlphaFoldDB" id="A0A6C0CYS8"/>
<accession>A0A6C0CYS8</accession>
<dbReference type="InterPro" id="IPR017932">
    <property type="entry name" value="GATase_2_dom"/>
</dbReference>
<reference evidence="11" key="1">
    <citation type="journal article" date="2020" name="Nature">
        <title>Giant virus diversity and host interactions through global metagenomics.</title>
        <authorList>
            <person name="Schulz F."/>
            <person name="Roux S."/>
            <person name="Paez-Espino D."/>
            <person name="Jungbluth S."/>
            <person name="Walsh D.A."/>
            <person name="Denef V.J."/>
            <person name="McMahon K.D."/>
            <person name="Konstantinidis K.T."/>
            <person name="Eloe-Fadrosh E.A."/>
            <person name="Kyrpides N.C."/>
            <person name="Woyke T."/>
        </authorList>
    </citation>
    <scope>NUCLEOTIDE SEQUENCE</scope>
    <source>
        <strain evidence="11">GVMAG-M-3300023110-24</strain>
    </source>
</reference>
<evidence type="ECO:0000256" key="4">
    <source>
        <dbReference type="ARBA" id="ARBA00022605"/>
    </source>
</evidence>
<evidence type="ECO:0000256" key="3">
    <source>
        <dbReference type="ARBA" id="ARBA00022598"/>
    </source>
</evidence>
<dbReference type="GO" id="GO:0004066">
    <property type="term" value="F:asparagine synthase (glutamine-hydrolyzing) activity"/>
    <property type="evidence" value="ECO:0007669"/>
    <property type="project" value="UniProtKB-EC"/>
</dbReference>
<keyword evidence="7" id="KW-0061">Asparagine biosynthesis</keyword>
<evidence type="ECO:0000256" key="5">
    <source>
        <dbReference type="ARBA" id="ARBA00022741"/>
    </source>
</evidence>
<keyword evidence="6" id="KW-0067">ATP-binding</keyword>
<dbReference type="Gene3D" id="3.40.50.620">
    <property type="entry name" value="HUPs"/>
    <property type="match status" value="1"/>
</dbReference>
<proteinExistence type="predicted"/>
<evidence type="ECO:0000313" key="11">
    <source>
        <dbReference type="EMBL" id="QHT09322.1"/>
    </source>
</evidence>
<dbReference type="PANTHER" id="PTHR11772">
    <property type="entry name" value="ASPARAGINE SYNTHETASE"/>
    <property type="match status" value="1"/>
</dbReference>
<name>A0A6C0CYS8_9ZZZZ</name>
<organism evidence="11">
    <name type="scientific">viral metagenome</name>
    <dbReference type="NCBI Taxonomy" id="1070528"/>
    <lineage>
        <taxon>unclassified sequences</taxon>
        <taxon>metagenomes</taxon>
        <taxon>organismal metagenomes</taxon>
    </lineage>
</organism>
<dbReference type="InterPro" id="IPR001962">
    <property type="entry name" value="Asn_synthase"/>
</dbReference>
<evidence type="ECO:0000256" key="7">
    <source>
        <dbReference type="ARBA" id="ARBA00022888"/>
    </source>
</evidence>
<evidence type="ECO:0000256" key="8">
    <source>
        <dbReference type="ARBA" id="ARBA00030234"/>
    </source>
</evidence>
<evidence type="ECO:0000256" key="9">
    <source>
        <dbReference type="ARBA" id="ARBA00048741"/>
    </source>
</evidence>
<dbReference type="SUPFAM" id="SSF56235">
    <property type="entry name" value="N-terminal nucleophile aminohydrolases (Ntn hydrolases)"/>
    <property type="match status" value="1"/>
</dbReference>
<dbReference type="GO" id="GO:0005829">
    <property type="term" value="C:cytosol"/>
    <property type="evidence" value="ECO:0007669"/>
    <property type="project" value="TreeGrafter"/>
</dbReference>
<dbReference type="GO" id="GO:0006529">
    <property type="term" value="P:asparagine biosynthetic process"/>
    <property type="evidence" value="ECO:0007669"/>
    <property type="project" value="UniProtKB-KW"/>
</dbReference>
<dbReference type="PIRSF" id="PIRSF001589">
    <property type="entry name" value="Asn_synthetase_glu-h"/>
    <property type="match status" value="1"/>
</dbReference>
<dbReference type="EC" id="6.3.5.4" evidence="2"/>
<evidence type="ECO:0000259" key="10">
    <source>
        <dbReference type="PROSITE" id="PS51278"/>
    </source>
</evidence>
<dbReference type="InterPro" id="IPR029055">
    <property type="entry name" value="Ntn_hydrolases_N"/>
</dbReference>
<dbReference type="Pfam" id="PF13537">
    <property type="entry name" value="GATase_7"/>
    <property type="match status" value="1"/>
</dbReference>
<dbReference type="NCBIfam" id="TIGR01536">
    <property type="entry name" value="asn_synth_AEB"/>
    <property type="match status" value="1"/>
</dbReference>
<keyword evidence="3" id="KW-0436">Ligase</keyword>
<keyword evidence="4" id="KW-0028">Amino-acid biosynthesis</keyword>
<dbReference type="Pfam" id="PF00733">
    <property type="entry name" value="Asn_synthase"/>
    <property type="match status" value="1"/>
</dbReference>
<evidence type="ECO:0000256" key="1">
    <source>
        <dbReference type="ARBA" id="ARBA00005187"/>
    </source>
</evidence>
<dbReference type="SUPFAM" id="SSF52402">
    <property type="entry name" value="Adenine nucleotide alpha hydrolases-like"/>
    <property type="match status" value="1"/>
</dbReference>